<evidence type="ECO:0000256" key="1">
    <source>
        <dbReference type="SAM" id="MobiDB-lite"/>
    </source>
</evidence>
<evidence type="ECO:0000313" key="4">
    <source>
        <dbReference type="Proteomes" id="UP000029533"/>
    </source>
</evidence>
<dbReference type="PANTHER" id="PTHR38590">
    <property type="entry name" value="BLL0828 PROTEIN"/>
    <property type="match status" value="1"/>
</dbReference>
<dbReference type="GO" id="GO:0004523">
    <property type="term" value="F:RNA-DNA hybrid ribonuclease activity"/>
    <property type="evidence" value="ECO:0007669"/>
    <property type="project" value="InterPro"/>
</dbReference>
<sequence>MYIYETADEIEYELLKANAIKNRQYATQAENLLWLYLKGKQSGYKFRRQHVIKQYIADFINLKYKLIVEIDGKYHFRDEQIIKDEERTRDLEQWGYRVIRFTNEEIFNHREEVIKKIKKTIMAIESYNTDQIGGGQLNTQTSSQTSTQSGVQPQQTGASPLSGGLRGAVVNPPSYRNDTVLPLPKEVRCPSWAVDAACSGNPGPMEYQCVDLQTGAQVFHFGPVQGTNNIGEFLAIVHALALMEKQGITDKVIYSDSYNAILWVNKKHCKTTLERNSKTEQLYQVIARAEQWLRTHKVTTPIIKWETKQWGEIPADFGRK</sequence>
<dbReference type="Pfam" id="PF04480">
    <property type="entry name" value="DUF559"/>
    <property type="match status" value="1"/>
</dbReference>
<protein>
    <recommendedName>
        <fullName evidence="2">RNase H type-1 domain-containing protein</fullName>
    </recommendedName>
</protein>
<feature type="region of interest" description="Disordered" evidence="1">
    <location>
        <begin position="133"/>
        <end position="168"/>
    </location>
</feature>
<dbReference type="InterPro" id="IPR047216">
    <property type="entry name" value="Endonuclease_DUF559_bact"/>
</dbReference>
<dbReference type="CDD" id="cd01038">
    <property type="entry name" value="Endonuclease_DUF559"/>
    <property type="match status" value="1"/>
</dbReference>
<organism evidence="3 4">
    <name type="scientific">Prevotella histicola JCM 15637 = DNF00424</name>
    <dbReference type="NCBI Taxonomy" id="1236504"/>
    <lineage>
        <taxon>Bacteria</taxon>
        <taxon>Pseudomonadati</taxon>
        <taxon>Bacteroidota</taxon>
        <taxon>Bacteroidia</taxon>
        <taxon>Bacteroidales</taxon>
        <taxon>Prevotellaceae</taxon>
        <taxon>Prevotella</taxon>
    </lineage>
</organism>
<dbReference type="SUPFAM" id="SSF52980">
    <property type="entry name" value="Restriction endonuclease-like"/>
    <property type="match status" value="1"/>
</dbReference>
<dbReference type="PANTHER" id="PTHR38590:SF1">
    <property type="entry name" value="BLL0828 PROTEIN"/>
    <property type="match status" value="1"/>
</dbReference>
<dbReference type="GO" id="GO:0003676">
    <property type="term" value="F:nucleic acid binding"/>
    <property type="evidence" value="ECO:0007669"/>
    <property type="project" value="InterPro"/>
</dbReference>
<dbReference type="InterPro" id="IPR002156">
    <property type="entry name" value="RNaseH_domain"/>
</dbReference>
<dbReference type="Proteomes" id="UP000029533">
    <property type="component" value="Unassembled WGS sequence"/>
</dbReference>
<name>A0AAW3FDF9_9BACT</name>
<dbReference type="InterPro" id="IPR036397">
    <property type="entry name" value="RNaseH_sf"/>
</dbReference>
<dbReference type="PROSITE" id="PS50879">
    <property type="entry name" value="RNASE_H_1"/>
    <property type="match status" value="1"/>
</dbReference>
<dbReference type="Pfam" id="PF00075">
    <property type="entry name" value="RNase_H"/>
    <property type="match status" value="1"/>
</dbReference>
<feature type="domain" description="RNase H type-1" evidence="2">
    <location>
        <begin position="186"/>
        <end position="320"/>
    </location>
</feature>
<feature type="compositionally biased region" description="Low complexity" evidence="1">
    <location>
        <begin position="137"/>
        <end position="157"/>
    </location>
</feature>
<dbReference type="RefSeq" id="WP_081934219.1">
    <property type="nucleotide sequence ID" value="NZ_JRNJ01000071.1"/>
</dbReference>
<dbReference type="InterPro" id="IPR011335">
    <property type="entry name" value="Restrct_endonuc-II-like"/>
</dbReference>
<dbReference type="Gene3D" id="3.30.420.10">
    <property type="entry name" value="Ribonuclease H-like superfamily/Ribonuclease H"/>
    <property type="match status" value="1"/>
</dbReference>
<reference evidence="3 4" key="1">
    <citation type="submission" date="2014-07" db="EMBL/GenBank/DDBJ databases">
        <authorList>
            <person name="McCorrison J."/>
            <person name="Sanka R."/>
            <person name="Torralba M."/>
            <person name="Gillis M."/>
            <person name="Haft D.H."/>
            <person name="Methe B."/>
            <person name="Sutton G."/>
            <person name="Nelson K.E."/>
        </authorList>
    </citation>
    <scope>NUCLEOTIDE SEQUENCE [LARGE SCALE GENOMIC DNA]</scope>
    <source>
        <strain evidence="3 4">DNF00424</strain>
    </source>
</reference>
<evidence type="ECO:0000259" key="2">
    <source>
        <dbReference type="PROSITE" id="PS50879"/>
    </source>
</evidence>
<dbReference type="InterPro" id="IPR012337">
    <property type="entry name" value="RNaseH-like_sf"/>
</dbReference>
<dbReference type="EMBL" id="JRNJ01000071">
    <property type="protein sequence ID" value="KGF25858.1"/>
    <property type="molecule type" value="Genomic_DNA"/>
</dbReference>
<gene>
    <name evidence="3" type="ORF">HMPREF2132_08540</name>
</gene>
<accession>A0AAW3FDF9</accession>
<dbReference type="AlphaFoldDB" id="A0AAW3FDF9"/>
<evidence type="ECO:0000313" key="3">
    <source>
        <dbReference type="EMBL" id="KGF25858.1"/>
    </source>
</evidence>
<dbReference type="SUPFAM" id="SSF53098">
    <property type="entry name" value="Ribonuclease H-like"/>
    <property type="match status" value="1"/>
</dbReference>
<dbReference type="InterPro" id="IPR007569">
    <property type="entry name" value="DUF559"/>
</dbReference>
<comment type="caution">
    <text evidence="3">The sequence shown here is derived from an EMBL/GenBank/DDBJ whole genome shotgun (WGS) entry which is preliminary data.</text>
</comment>
<proteinExistence type="predicted"/>
<dbReference type="Gene3D" id="3.40.960.10">
    <property type="entry name" value="VSR Endonuclease"/>
    <property type="match status" value="1"/>
</dbReference>